<evidence type="ECO:0000256" key="1">
    <source>
        <dbReference type="SAM" id="MobiDB-lite"/>
    </source>
</evidence>
<dbReference type="STRING" id="183478.A0A364MSX1"/>
<sequence length="374" mass="41108">MDGKGFMICVTGRPKKVFDKKAAVTPQYPLIEQQSPYPVEPLHKSLCCTPSADALKEGACDTDICTDDESLCDDSAGDGVSSVTRRALSVSDSGDDDNDDNNSEYYGELENRATKVRPGELREFGLKLASTGATLLWYFRRYPTGDKRKYLFRDGNGLASMLLKGGYDAAAAICSLPALTFLKIADLPKKAMQTEHFFEALLRAGWNKQYAAGVALNTFYEAVSGLTGVPSVYSPPSNTSADRLMTVLGDWGNMENLLLVKAGDTKAAIKIELVLKYVFSAFDYMNDATAEIVERKTLSAIKQEITNMDEHMPELKGIKAIFDEFMPAYKAAVVEKAYIFVKAMDVYVDKAVNDAAPNPMPAHIDLKWQDLLGF</sequence>
<comment type="caution">
    <text evidence="2">The sequence shown here is derived from an EMBL/GenBank/DDBJ whole genome shotgun (WGS) entry which is preliminary data.</text>
</comment>
<gene>
    <name evidence="2" type="ORF">DDE83_008689</name>
</gene>
<dbReference type="OrthoDB" id="3797690at2759"/>
<reference evidence="3" key="1">
    <citation type="submission" date="2018-05" db="EMBL/GenBank/DDBJ databases">
        <title>Draft genome sequence of Stemphylium lycopersici strain CIDEFI 213.</title>
        <authorList>
            <person name="Medina R."/>
            <person name="Franco M.E.E."/>
            <person name="Lucentini C.G."/>
            <person name="Saparrat M.C.N."/>
            <person name="Balatti P.A."/>
        </authorList>
    </citation>
    <scope>NUCLEOTIDE SEQUENCE [LARGE SCALE GENOMIC DNA]</scope>
    <source>
        <strain evidence="3">CIDEFI 213</strain>
    </source>
</reference>
<evidence type="ECO:0000313" key="3">
    <source>
        <dbReference type="Proteomes" id="UP000249619"/>
    </source>
</evidence>
<feature type="compositionally biased region" description="Acidic residues" evidence="1">
    <location>
        <begin position="93"/>
        <end position="102"/>
    </location>
</feature>
<dbReference type="Proteomes" id="UP000249619">
    <property type="component" value="Unassembled WGS sequence"/>
</dbReference>
<dbReference type="EMBL" id="QGDH01000231">
    <property type="protein sequence ID" value="RAR02095.1"/>
    <property type="molecule type" value="Genomic_DNA"/>
</dbReference>
<feature type="region of interest" description="Disordered" evidence="1">
    <location>
        <begin position="74"/>
        <end position="110"/>
    </location>
</feature>
<keyword evidence="3" id="KW-1185">Reference proteome</keyword>
<organism evidence="2 3">
    <name type="scientific">Stemphylium lycopersici</name>
    <name type="common">Tomato gray leaf spot disease fungus</name>
    <name type="synonym">Thyrospora lycopersici</name>
    <dbReference type="NCBI Taxonomy" id="183478"/>
    <lineage>
        <taxon>Eukaryota</taxon>
        <taxon>Fungi</taxon>
        <taxon>Dikarya</taxon>
        <taxon>Ascomycota</taxon>
        <taxon>Pezizomycotina</taxon>
        <taxon>Dothideomycetes</taxon>
        <taxon>Pleosporomycetidae</taxon>
        <taxon>Pleosporales</taxon>
        <taxon>Pleosporineae</taxon>
        <taxon>Pleosporaceae</taxon>
        <taxon>Stemphylium</taxon>
    </lineage>
</organism>
<name>A0A364MSX1_STELY</name>
<dbReference type="AlphaFoldDB" id="A0A364MSX1"/>
<accession>A0A364MSX1</accession>
<protein>
    <submittedName>
        <fullName evidence="2">Symbiotic chitinase</fullName>
    </submittedName>
</protein>
<evidence type="ECO:0000313" key="2">
    <source>
        <dbReference type="EMBL" id="RAR02095.1"/>
    </source>
</evidence>
<proteinExistence type="predicted"/>